<keyword evidence="2" id="KW-0560">Oxidoreductase</keyword>
<feature type="domain" description="Enoyl reductase (ER)" evidence="3">
    <location>
        <begin position="14"/>
        <end position="343"/>
    </location>
</feature>
<dbReference type="SUPFAM" id="SSF51735">
    <property type="entry name" value="NAD(P)-binding Rossmann-fold domains"/>
    <property type="match status" value="1"/>
</dbReference>
<dbReference type="CDD" id="cd05276">
    <property type="entry name" value="p53_inducible_oxidoreductase"/>
    <property type="match status" value="1"/>
</dbReference>
<keyword evidence="1" id="KW-0521">NADP</keyword>
<dbReference type="InterPro" id="IPR020843">
    <property type="entry name" value="ER"/>
</dbReference>
<reference evidence="4 5" key="1">
    <citation type="submission" date="2024-03" db="EMBL/GenBank/DDBJ databases">
        <title>Genome-scale model development and genomic sequencing of the oleaginous clade Lipomyces.</title>
        <authorList>
            <consortium name="Lawrence Berkeley National Laboratory"/>
            <person name="Czajka J.J."/>
            <person name="Han Y."/>
            <person name="Kim J."/>
            <person name="Mondo S.J."/>
            <person name="Hofstad B.A."/>
            <person name="Robles A."/>
            <person name="Haridas S."/>
            <person name="Riley R."/>
            <person name="LaButti K."/>
            <person name="Pangilinan J."/>
            <person name="Andreopoulos W."/>
            <person name="Lipzen A."/>
            <person name="Yan J."/>
            <person name="Wang M."/>
            <person name="Ng V."/>
            <person name="Grigoriev I.V."/>
            <person name="Spatafora J.W."/>
            <person name="Magnuson J.K."/>
            <person name="Baker S.E."/>
            <person name="Pomraning K.R."/>
        </authorList>
    </citation>
    <scope>NUCLEOTIDE SEQUENCE [LARGE SCALE GENOMIC DNA]</scope>
    <source>
        <strain evidence="4 5">Phaff 52-87</strain>
    </source>
</reference>
<dbReference type="Proteomes" id="UP001498771">
    <property type="component" value="Unassembled WGS sequence"/>
</dbReference>
<evidence type="ECO:0000259" key="3">
    <source>
        <dbReference type="SMART" id="SM00829"/>
    </source>
</evidence>
<proteinExistence type="predicted"/>
<dbReference type="SUPFAM" id="SSF50129">
    <property type="entry name" value="GroES-like"/>
    <property type="match status" value="1"/>
</dbReference>
<sequence length="350" mass="37827">MSTMKAIVVKNGKGDADSLYISDSEPIPGPPAAGQAVVKITAFALNRMDVLQREGNYPLPPHAPSTLGVEFAGFVSALGPSETSSFAVGDAVFGLAVGGAYAEYIICDTRLLTKYPSDVPDNKLSFLAAAGVPEVWYTATQALLYIAEIHKNKENVKNVLIHAGASGVGLAALQIARSILGPEAKIFATVGSDKKVQALQEIVRCTPINYNKQSFVDEVLKATDNKGADVIVDFIGPAYFQKNLDVAAVDGRIVLLSLMSGVISDKINIGTMLRKRLRIEGSTLRSRSVPYQTELKKLFEEYCLPKLLSGEFVNRIDKVYNYTEIVEAHKYMESNASMGKIVCIVDDTMP</sequence>
<dbReference type="Pfam" id="PF08240">
    <property type="entry name" value="ADH_N"/>
    <property type="match status" value="1"/>
</dbReference>
<dbReference type="InterPro" id="IPR013154">
    <property type="entry name" value="ADH-like_N"/>
</dbReference>
<evidence type="ECO:0000313" key="5">
    <source>
        <dbReference type="Proteomes" id="UP001498771"/>
    </source>
</evidence>
<dbReference type="Pfam" id="PF00107">
    <property type="entry name" value="ADH_zinc_N"/>
    <property type="match status" value="1"/>
</dbReference>
<dbReference type="PANTHER" id="PTHR48106:SF18">
    <property type="entry name" value="QUINONE OXIDOREDUCTASE PIG3"/>
    <property type="match status" value="1"/>
</dbReference>
<dbReference type="RefSeq" id="XP_064768586.1">
    <property type="nucleotide sequence ID" value="XM_064912592.1"/>
</dbReference>
<dbReference type="Gene3D" id="3.90.180.10">
    <property type="entry name" value="Medium-chain alcohol dehydrogenases, catalytic domain"/>
    <property type="match status" value="1"/>
</dbReference>
<dbReference type="InterPro" id="IPR036291">
    <property type="entry name" value="NAD(P)-bd_dom_sf"/>
</dbReference>
<comment type="caution">
    <text evidence="4">The sequence shown here is derived from an EMBL/GenBank/DDBJ whole genome shotgun (WGS) entry which is preliminary data.</text>
</comment>
<dbReference type="EMBL" id="JBBJBU010000005">
    <property type="protein sequence ID" value="KAK7205553.1"/>
    <property type="molecule type" value="Genomic_DNA"/>
</dbReference>
<evidence type="ECO:0000313" key="4">
    <source>
        <dbReference type="EMBL" id="KAK7205553.1"/>
    </source>
</evidence>
<dbReference type="InterPro" id="IPR014189">
    <property type="entry name" value="Quinone_OxRdtase_PIG3"/>
</dbReference>
<accession>A0ABR1F6S9</accession>
<name>A0ABR1F6S9_9ASCO</name>
<gene>
    <name evidence="4" type="ORF">BZA70DRAFT_278379</name>
</gene>
<dbReference type="Gene3D" id="3.40.50.720">
    <property type="entry name" value="NAD(P)-binding Rossmann-like Domain"/>
    <property type="match status" value="1"/>
</dbReference>
<protein>
    <recommendedName>
        <fullName evidence="3">Enoyl reductase (ER) domain-containing protein</fullName>
    </recommendedName>
</protein>
<dbReference type="PANTHER" id="PTHR48106">
    <property type="entry name" value="QUINONE OXIDOREDUCTASE PIG3-RELATED"/>
    <property type="match status" value="1"/>
</dbReference>
<dbReference type="InterPro" id="IPR013149">
    <property type="entry name" value="ADH-like_C"/>
</dbReference>
<evidence type="ECO:0000256" key="2">
    <source>
        <dbReference type="ARBA" id="ARBA00023002"/>
    </source>
</evidence>
<evidence type="ECO:0000256" key="1">
    <source>
        <dbReference type="ARBA" id="ARBA00022857"/>
    </source>
</evidence>
<dbReference type="InterPro" id="IPR011032">
    <property type="entry name" value="GroES-like_sf"/>
</dbReference>
<dbReference type="SMART" id="SM00829">
    <property type="entry name" value="PKS_ER"/>
    <property type="match status" value="1"/>
</dbReference>
<keyword evidence="5" id="KW-1185">Reference proteome</keyword>
<organism evidence="4 5">
    <name type="scientific">Myxozyma melibiosi</name>
    <dbReference type="NCBI Taxonomy" id="54550"/>
    <lineage>
        <taxon>Eukaryota</taxon>
        <taxon>Fungi</taxon>
        <taxon>Dikarya</taxon>
        <taxon>Ascomycota</taxon>
        <taxon>Saccharomycotina</taxon>
        <taxon>Lipomycetes</taxon>
        <taxon>Lipomycetales</taxon>
        <taxon>Lipomycetaceae</taxon>
        <taxon>Myxozyma</taxon>
    </lineage>
</organism>
<dbReference type="GeneID" id="90038104"/>